<evidence type="ECO:0000313" key="2">
    <source>
        <dbReference type="Proteomes" id="UP000008143"/>
    </source>
</evidence>
<dbReference type="SUPFAM" id="SSF88697">
    <property type="entry name" value="PUA domain-like"/>
    <property type="match status" value="1"/>
</dbReference>
<evidence type="ECO:0000259" key="1">
    <source>
        <dbReference type="SMART" id="SM01022"/>
    </source>
</evidence>
<dbReference type="InterPro" id="IPR015947">
    <property type="entry name" value="PUA-like_sf"/>
</dbReference>
<dbReference type="InterPro" id="IPR007374">
    <property type="entry name" value="ASCH_domain"/>
</dbReference>
<gene>
    <name evidence="4" type="primary">eola1</name>
    <name evidence="3" type="synonym">cxorf40a</name>
</gene>
<keyword evidence="2" id="KW-1185">Reference proteome</keyword>
<proteinExistence type="predicted"/>
<dbReference type="AGR" id="Xenbase:XB-GENE-1008603"/>
<sequence>MFACTARQRIETKRGTIKLQGLNAARNSGSRSLKTSFKCEGFANSLLSRTQVSNERLTNPSINYRAYPWIFTREIGSAMRVGCLSFRQPYAGLTLNGLKTLETRWRPLLAEFRNCTIAIHIAVKDWDGLDWRDILLNRAGMSPTLVQQLIDSGEKFGRGVIAGLVDVGETWQCKENMPPLQALELENKALLKGLEHKYLTAISNARWLLQPVPARGGKDVWEVDIPDEFIP</sequence>
<reference evidence="3" key="1">
    <citation type="submission" date="2025-08" db="UniProtKB">
        <authorList>
            <consortium name="RefSeq"/>
        </authorList>
    </citation>
    <scope>IDENTIFICATION</scope>
    <source>
        <strain evidence="3">Nigerian</strain>
        <tissue evidence="3">Liver and blood</tissue>
    </source>
</reference>
<dbReference type="AlphaFoldDB" id="A0A8J0QWE6"/>
<dbReference type="Proteomes" id="UP000008143">
    <property type="component" value="Chromosome 8"/>
</dbReference>
<dbReference type="KEGG" id="xtr:100379929"/>
<evidence type="ECO:0000313" key="3">
    <source>
        <dbReference type="RefSeq" id="XP_002940483.2"/>
    </source>
</evidence>
<feature type="domain" description="ASCH" evidence="1">
    <location>
        <begin position="84"/>
        <end position="192"/>
    </location>
</feature>
<dbReference type="OMA" id="HVAQRDW"/>
<dbReference type="OrthoDB" id="2865258at2759"/>
<protein>
    <submittedName>
        <fullName evidence="3">Protein CXorf40A</fullName>
    </submittedName>
</protein>
<accession>A0A8J0QWE6</accession>
<name>A0A8J0QWE6_XENTR</name>
<dbReference type="SMART" id="SM01022">
    <property type="entry name" value="ASCH"/>
    <property type="match status" value="1"/>
</dbReference>
<dbReference type="PANTHER" id="PTHR31666">
    <property type="entry name" value="PROTEIN CXORF40A-RELATED"/>
    <property type="match status" value="1"/>
</dbReference>
<dbReference type="RefSeq" id="XP_002940483.2">
    <property type="nucleotide sequence ID" value="XM_002940437.5"/>
</dbReference>
<evidence type="ECO:0000313" key="4">
    <source>
        <dbReference type="Xenbase" id="XB-GENE-1008603"/>
    </source>
</evidence>
<dbReference type="InterPro" id="IPR033615">
    <property type="entry name" value="EOLA1/EOLA2"/>
</dbReference>
<dbReference type="PANTHER" id="PTHR31666:SF0">
    <property type="entry name" value="PROTEIN EOLA1-RELATED"/>
    <property type="match status" value="1"/>
</dbReference>
<organism evidence="2 3">
    <name type="scientific">Xenopus tropicalis</name>
    <name type="common">Western clawed frog</name>
    <name type="synonym">Silurana tropicalis</name>
    <dbReference type="NCBI Taxonomy" id="8364"/>
    <lineage>
        <taxon>Eukaryota</taxon>
        <taxon>Metazoa</taxon>
        <taxon>Chordata</taxon>
        <taxon>Craniata</taxon>
        <taxon>Vertebrata</taxon>
        <taxon>Euteleostomi</taxon>
        <taxon>Amphibia</taxon>
        <taxon>Batrachia</taxon>
        <taxon>Anura</taxon>
        <taxon>Pipoidea</taxon>
        <taxon>Pipidae</taxon>
        <taxon>Xenopodinae</taxon>
        <taxon>Xenopus</taxon>
        <taxon>Silurana</taxon>
    </lineage>
</organism>
<dbReference type="Xenbase" id="XB-GENE-1008603">
    <property type="gene designation" value="eola1"/>
</dbReference>